<dbReference type="AlphaFoldDB" id="A0A8I3A3D2"/>
<evidence type="ECO:0000256" key="1">
    <source>
        <dbReference type="SAM" id="MobiDB-lite"/>
    </source>
</evidence>
<organism evidence="2 3">
    <name type="scientific">Boletus reticuloceps</name>
    <dbReference type="NCBI Taxonomy" id="495285"/>
    <lineage>
        <taxon>Eukaryota</taxon>
        <taxon>Fungi</taxon>
        <taxon>Dikarya</taxon>
        <taxon>Basidiomycota</taxon>
        <taxon>Agaricomycotina</taxon>
        <taxon>Agaricomycetes</taxon>
        <taxon>Agaricomycetidae</taxon>
        <taxon>Boletales</taxon>
        <taxon>Boletineae</taxon>
        <taxon>Boletaceae</taxon>
        <taxon>Boletoideae</taxon>
        <taxon>Boletus</taxon>
    </lineage>
</organism>
<feature type="region of interest" description="Disordered" evidence="1">
    <location>
        <begin position="1"/>
        <end position="42"/>
    </location>
</feature>
<sequence length="213" mass="22349">MLVHLRGQLGCPAPPPLQNSPPKPGGPPSAPAKPPPAKTAEPSDLVALVHEMRAELDRLKEEVRALTFSLVASSPPPSTTAACTVVPTAPPSNPPSSLSSVSTALSRVAHPSHPWLQPILDHKDLPTYLHHVDSEMVPTFHLAVPDDVPSVVAIHTPGLPPIYIGIDSNGDLTVSRNIANPELVTIGIIVDFTGVDHPLLPLATALTRRGPPS</sequence>
<evidence type="ECO:0000313" key="2">
    <source>
        <dbReference type="EMBL" id="KAG6370343.1"/>
    </source>
</evidence>
<gene>
    <name evidence="2" type="ORF">JVT61DRAFT_12150</name>
</gene>
<feature type="compositionally biased region" description="Pro residues" evidence="1">
    <location>
        <begin position="12"/>
        <end position="37"/>
    </location>
</feature>
<accession>A0A8I3A3D2</accession>
<reference evidence="2" key="1">
    <citation type="submission" date="2021-03" db="EMBL/GenBank/DDBJ databases">
        <title>Evolutionary innovations through gain and loss of genes in the ectomycorrhizal Boletales.</title>
        <authorList>
            <person name="Wu G."/>
            <person name="Miyauchi S."/>
            <person name="Morin E."/>
            <person name="Yang Z.-L."/>
            <person name="Xu J."/>
            <person name="Martin F.M."/>
        </authorList>
    </citation>
    <scope>NUCLEOTIDE SEQUENCE</scope>
    <source>
        <strain evidence="2">BR01</strain>
    </source>
</reference>
<name>A0A8I3A3D2_9AGAM</name>
<comment type="caution">
    <text evidence="2">The sequence shown here is derived from an EMBL/GenBank/DDBJ whole genome shotgun (WGS) entry which is preliminary data.</text>
</comment>
<dbReference type="OrthoDB" id="10563982at2759"/>
<dbReference type="Proteomes" id="UP000683000">
    <property type="component" value="Unassembled WGS sequence"/>
</dbReference>
<proteinExistence type="predicted"/>
<evidence type="ECO:0000313" key="3">
    <source>
        <dbReference type="Proteomes" id="UP000683000"/>
    </source>
</evidence>
<protein>
    <submittedName>
        <fullName evidence="2">Uncharacterized protein</fullName>
    </submittedName>
</protein>
<keyword evidence="3" id="KW-1185">Reference proteome</keyword>
<dbReference type="EMBL" id="JAGFBS010000053">
    <property type="protein sequence ID" value="KAG6370343.1"/>
    <property type="molecule type" value="Genomic_DNA"/>
</dbReference>